<dbReference type="Pfam" id="PF05048">
    <property type="entry name" value="NosD"/>
    <property type="match status" value="1"/>
</dbReference>
<evidence type="ECO:0000256" key="1">
    <source>
        <dbReference type="ARBA" id="ARBA00004613"/>
    </source>
</evidence>
<dbReference type="Proteomes" id="UP001200513">
    <property type="component" value="Chromosome"/>
</dbReference>
<evidence type="ECO:0000256" key="6">
    <source>
        <dbReference type="SAM" id="Phobius"/>
    </source>
</evidence>
<keyword evidence="4" id="KW-0106">Calcium</keyword>
<protein>
    <submittedName>
        <fullName evidence="8">Right-handed parallel beta-helix repeat-containing protein</fullName>
    </submittedName>
</protein>
<comment type="subcellular location">
    <subcellularLocation>
        <location evidence="1">Secreted</location>
    </subcellularLocation>
</comment>
<dbReference type="EMBL" id="CP084167">
    <property type="protein sequence ID" value="UJG44064.1"/>
    <property type="molecule type" value="Genomic_DNA"/>
</dbReference>
<dbReference type="SMART" id="SM00710">
    <property type="entry name" value="PbH1"/>
    <property type="match status" value="6"/>
</dbReference>
<dbReference type="InterPro" id="IPR053180">
    <property type="entry name" value="Ca-binding_acidic-repeat"/>
</dbReference>
<dbReference type="Gene3D" id="2.160.20.10">
    <property type="entry name" value="Single-stranded right-handed beta-helix, Pectin lyase-like"/>
    <property type="match status" value="1"/>
</dbReference>
<sequence>MKYKISIIVLILVLFPSYLSVSSDIYLTNNINLKDSPISITSDSDFISLGFPGSGTEEDPYIIENYFIEGIQRKGLGINIFGTTKYFIIRNCILKNFERGIVISNCKEGTAKLENNTIINCRELGIYVFNTYGSIIKDNWCEDCELSGIRTENSNGSIFNDNILYRNEEGISIYTSDDNVLTNNTLIKNNRWGIALIWGSKNNSVNYNYFLENVEKQGQNEGTDNNWNNNYWSDWSGVGAYSNFGGTEPVQDSSPLVCQDTDNDKIIDKIENVFHTEINDSDTDNDSLSDYQEILYSFSSPIDSDTDSDGMPDGWEVSFGLDPLTDDSTEDLDGDGLTNLEEYQARTDPTKNDTDGDGFSDYKELKKYGTNPTNKKSNPLKKIMIISTYVIVGIIILSGITLIALLIIKERQKKIIAELSEKWNEEKIRFEAIAEEADEVIKLDQNEYLEELPLVRAKIKEYIQKNKGLLKSIPFTIGKQNSSLLKKIEEDMNNFIPKNINQVKNKLLEKEMEIYFNQCMKLISVLTKESFSQITDYEKEWKEWKEWKKRIKDTLEREMEERTGEEREMINNYNNEAIALSKLLIERKQEQMSHELEKLQKQIIEQTLSTNLLNLIKEINKNSKKISDYNLIFNLEYKSIENKISEEERKRLIEKHQEIEEKIEHLVILPLKLIKDKGRELLEEGEKVYKILLKKQTKESLYRFTEYEKEWKKWKKRSEIILAEEIEIKELKNEKDLIQKEKEELKEIITQNKIKYKEVKRIKEFVEVLSNFSEISLVELQQRLDFAELQELEMWLLDLSSVLSIRIEGNKLIIPEKATREITQSIDELIKRFSEWEKTGEGKKI</sequence>
<dbReference type="InterPro" id="IPR011050">
    <property type="entry name" value="Pectin_lyase_fold/virulence"/>
</dbReference>
<evidence type="ECO:0000256" key="4">
    <source>
        <dbReference type="ARBA" id="ARBA00022837"/>
    </source>
</evidence>
<organism evidence="8">
    <name type="scientific">Candidatus Heimdallarchaeum endolithica</name>
    <dbReference type="NCBI Taxonomy" id="2876572"/>
    <lineage>
        <taxon>Archaea</taxon>
        <taxon>Promethearchaeati</taxon>
        <taxon>Candidatus Heimdallarchaeota</taxon>
        <taxon>Candidatus Heimdallarchaeia (ex Rinke et al. 2021) (nom. nud.)</taxon>
        <taxon>Candidatus Heimdallarchaeales</taxon>
        <taxon>Candidatus Heimdallarchaeaceae</taxon>
        <taxon>Candidatus Heimdallarchaeum</taxon>
    </lineage>
</organism>
<keyword evidence="5" id="KW-0175">Coiled coil</keyword>
<dbReference type="InterPro" id="IPR006626">
    <property type="entry name" value="PbH1"/>
</dbReference>
<name>A0A9Y1BRZ8_9ARCH</name>
<dbReference type="NCBIfam" id="TIGR03804">
    <property type="entry name" value="para_beta_helix"/>
    <property type="match status" value="1"/>
</dbReference>
<dbReference type="InterPro" id="IPR059100">
    <property type="entry name" value="TSP3_bac"/>
</dbReference>
<feature type="transmembrane region" description="Helical" evidence="6">
    <location>
        <begin position="383"/>
        <end position="408"/>
    </location>
</feature>
<evidence type="ECO:0000313" key="8">
    <source>
        <dbReference type="EMBL" id="UJG44064.1"/>
    </source>
</evidence>
<evidence type="ECO:0000256" key="3">
    <source>
        <dbReference type="ARBA" id="ARBA00022729"/>
    </source>
</evidence>
<dbReference type="PANTHER" id="PTHR37467:SF1">
    <property type="entry name" value="EXPORTED CALCIUM-BINDING GLYCOPROTEIN"/>
    <property type="match status" value="1"/>
</dbReference>
<keyword evidence="2" id="KW-0964">Secreted</keyword>
<evidence type="ECO:0000259" key="7">
    <source>
        <dbReference type="Pfam" id="PF05048"/>
    </source>
</evidence>
<feature type="coiled-coil region" evidence="5">
    <location>
        <begin position="721"/>
        <end position="751"/>
    </location>
</feature>
<dbReference type="InterPro" id="IPR022441">
    <property type="entry name" value="Para_beta_helix_rpt-2"/>
</dbReference>
<dbReference type="AlphaFoldDB" id="A0A9Y1BRZ8"/>
<feature type="coiled-coil region" evidence="5">
    <location>
        <begin position="548"/>
        <end position="602"/>
    </location>
</feature>
<feature type="coiled-coil region" evidence="5">
    <location>
        <begin position="642"/>
        <end position="669"/>
    </location>
</feature>
<evidence type="ECO:0000256" key="5">
    <source>
        <dbReference type="SAM" id="Coils"/>
    </source>
</evidence>
<dbReference type="InterPro" id="IPR012334">
    <property type="entry name" value="Pectin_lyas_fold"/>
</dbReference>
<gene>
    <name evidence="8" type="ORF">K9W46_02520</name>
</gene>
<keyword evidence="6" id="KW-0812">Transmembrane</keyword>
<dbReference type="Pfam" id="PF18884">
    <property type="entry name" value="TSP3_bac"/>
    <property type="match status" value="2"/>
</dbReference>
<evidence type="ECO:0000256" key="2">
    <source>
        <dbReference type="ARBA" id="ARBA00022525"/>
    </source>
</evidence>
<keyword evidence="3" id="KW-0732">Signal</keyword>
<keyword evidence="6" id="KW-1133">Transmembrane helix</keyword>
<dbReference type="SUPFAM" id="SSF51126">
    <property type="entry name" value="Pectin lyase-like"/>
    <property type="match status" value="1"/>
</dbReference>
<feature type="domain" description="Periplasmic copper-binding protein NosD beta helix" evidence="7">
    <location>
        <begin position="78"/>
        <end position="237"/>
    </location>
</feature>
<proteinExistence type="predicted"/>
<dbReference type="PANTHER" id="PTHR37467">
    <property type="entry name" value="EXPORTED CALCIUM-BINDING GLYCOPROTEIN-RELATED"/>
    <property type="match status" value="1"/>
</dbReference>
<dbReference type="InterPro" id="IPR007742">
    <property type="entry name" value="NosD_dom"/>
</dbReference>
<reference evidence="8" key="1">
    <citation type="journal article" date="2022" name="Nat. Microbiol.">
        <title>Unique mobile elements and scalable gene flow at the prokaryote-eukaryote boundary revealed by circularized Asgard archaea genomes.</title>
        <authorList>
            <person name="Wu F."/>
            <person name="Speth D.R."/>
            <person name="Philosof A."/>
            <person name="Cremiere A."/>
            <person name="Narayanan A."/>
            <person name="Barco R.A."/>
            <person name="Connon S.A."/>
            <person name="Amend J.P."/>
            <person name="Antoshechkin I.A."/>
            <person name="Orphan V.J."/>
        </authorList>
    </citation>
    <scope>NUCLEOTIDE SEQUENCE</scope>
    <source>
        <strain evidence="8">PR6</strain>
    </source>
</reference>
<accession>A0A9Y1BRZ8</accession>
<keyword evidence="6" id="KW-0472">Membrane</keyword>